<dbReference type="OrthoDB" id="7067274at2"/>
<dbReference type="RefSeq" id="WP_089325389.1">
    <property type="nucleotide sequence ID" value="NZ_FZOR01000006.1"/>
</dbReference>
<organism evidence="3 4">
    <name type="scientific">Actinomadura meyerae</name>
    <dbReference type="NCBI Taxonomy" id="240840"/>
    <lineage>
        <taxon>Bacteria</taxon>
        <taxon>Bacillati</taxon>
        <taxon>Actinomycetota</taxon>
        <taxon>Actinomycetes</taxon>
        <taxon>Streptosporangiales</taxon>
        <taxon>Thermomonosporaceae</taxon>
        <taxon>Actinomadura</taxon>
    </lineage>
</organism>
<accession>A0A239FL07</accession>
<dbReference type="EMBL" id="FZOR01000006">
    <property type="protein sequence ID" value="SNS56912.1"/>
    <property type="molecule type" value="Genomic_DNA"/>
</dbReference>
<dbReference type="Proteomes" id="UP000198318">
    <property type="component" value="Unassembled WGS sequence"/>
</dbReference>
<evidence type="ECO:0000313" key="3">
    <source>
        <dbReference type="EMBL" id="SNS56912.1"/>
    </source>
</evidence>
<feature type="domain" description="MucB/RseB N-terminal" evidence="2">
    <location>
        <begin position="122"/>
        <end position="199"/>
    </location>
</feature>
<evidence type="ECO:0000313" key="4">
    <source>
        <dbReference type="Proteomes" id="UP000198318"/>
    </source>
</evidence>
<protein>
    <submittedName>
        <fullName evidence="3">Sigma E regulatory protein, MucB/RseB</fullName>
    </submittedName>
</protein>
<sequence>MTAPAATRTGGGTGRGRRCAALAGGLAGALALAVLLTGDPAAARRVRSDPGAVGLLRAAADAAQRVPYEGSRFLTTWSRSRSATSRATVAHRPGEGIRYRSADGGGTGHRPESAAGASTGFTPETLALLTRNYSVVRAADGVVCGRRARVVEARRPDGSPAGRFWLDRETGLMLHRELIDATGRPVVVTGFTEISFTTPPPEPPVRVTPRGGLLRFPGSSADDAADADGAWGERLDATGIAWLRDRGWPVPSDLPGRLTLFDVRREKDGGSVHLSYSDGLAAVSVFVQRGALDEAGMSGWQKTVRRGRTVYRRESLRRWAVSAGKGYVFTVLTDAPQSTADAVAVNMPRGGPDTLWKRLSRGTRRLVSAANPFD</sequence>
<reference evidence="3 4" key="1">
    <citation type="submission" date="2017-06" db="EMBL/GenBank/DDBJ databases">
        <authorList>
            <person name="Kim H.J."/>
            <person name="Triplett B.A."/>
        </authorList>
    </citation>
    <scope>NUCLEOTIDE SEQUENCE [LARGE SCALE GENOMIC DNA]</scope>
    <source>
        <strain evidence="3 4">DSM 44715</strain>
    </source>
</reference>
<dbReference type="AlphaFoldDB" id="A0A239FL07"/>
<dbReference type="Gene3D" id="3.30.200.100">
    <property type="entry name" value="MucB/RseB, C-terminal domain"/>
    <property type="match status" value="1"/>
</dbReference>
<dbReference type="Gene3D" id="2.50.20.10">
    <property type="entry name" value="Lipoprotein localisation LolA/LolB/LppX"/>
    <property type="match status" value="1"/>
</dbReference>
<dbReference type="Pfam" id="PF03888">
    <property type="entry name" value="MucB_RseB"/>
    <property type="match status" value="1"/>
</dbReference>
<dbReference type="InterPro" id="IPR033434">
    <property type="entry name" value="MucB/RseB_N"/>
</dbReference>
<dbReference type="InterPro" id="IPR038484">
    <property type="entry name" value="MucB/RseB_C_sf"/>
</dbReference>
<gene>
    <name evidence="3" type="ORF">SAMN05443665_100639</name>
</gene>
<name>A0A239FL07_9ACTN</name>
<proteinExistence type="predicted"/>
<evidence type="ECO:0000259" key="2">
    <source>
        <dbReference type="Pfam" id="PF03888"/>
    </source>
</evidence>
<feature type="region of interest" description="Disordered" evidence="1">
    <location>
        <begin position="96"/>
        <end position="119"/>
    </location>
</feature>
<evidence type="ECO:0000256" key="1">
    <source>
        <dbReference type="SAM" id="MobiDB-lite"/>
    </source>
</evidence>
<keyword evidence="4" id="KW-1185">Reference proteome</keyword>